<organism evidence="4 5">
    <name type="scientific">Microlunatus sagamiharensis</name>
    <dbReference type="NCBI Taxonomy" id="546874"/>
    <lineage>
        <taxon>Bacteria</taxon>
        <taxon>Bacillati</taxon>
        <taxon>Actinomycetota</taxon>
        <taxon>Actinomycetes</taxon>
        <taxon>Propionibacteriales</taxon>
        <taxon>Propionibacteriaceae</taxon>
        <taxon>Microlunatus</taxon>
    </lineage>
</organism>
<feature type="region of interest" description="Disordered" evidence="1">
    <location>
        <begin position="242"/>
        <end position="262"/>
    </location>
</feature>
<dbReference type="STRING" id="546874.SAMN04488544_1830"/>
<reference evidence="5" key="1">
    <citation type="submission" date="2016-10" db="EMBL/GenBank/DDBJ databases">
        <authorList>
            <person name="Varghese N."/>
            <person name="Submissions S."/>
        </authorList>
    </citation>
    <scope>NUCLEOTIDE SEQUENCE [LARGE SCALE GENOMIC DNA]</scope>
    <source>
        <strain evidence="5">DSM 21743</strain>
    </source>
</reference>
<dbReference type="EMBL" id="LT629799">
    <property type="protein sequence ID" value="SDU91037.1"/>
    <property type="molecule type" value="Genomic_DNA"/>
</dbReference>
<evidence type="ECO:0000313" key="4">
    <source>
        <dbReference type="EMBL" id="SDU91037.1"/>
    </source>
</evidence>
<keyword evidence="2" id="KW-0472">Membrane</keyword>
<evidence type="ECO:0000256" key="1">
    <source>
        <dbReference type="SAM" id="MobiDB-lite"/>
    </source>
</evidence>
<dbReference type="InterPro" id="IPR025983">
    <property type="entry name" value="Cys_rich_CPCC"/>
</dbReference>
<dbReference type="RefSeq" id="WP_091074152.1">
    <property type="nucleotide sequence ID" value="NZ_LT629799.1"/>
</dbReference>
<keyword evidence="2" id="KW-0812">Transmembrane</keyword>
<feature type="transmembrane region" description="Helical" evidence="2">
    <location>
        <begin position="217"/>
        <end position="237"/>
    </location>
</feature>
<protein>
    <submittedName>
        <fullName evidence="4">Cysteine-rich CPCC</fullName>
    </submittedName>
</protein>
<accession>A0A1H2MCN6</accession>
<evidence type="ECO:0000313" key="5">
    <source>
        <dbReference type="Proteomes" id="UP000198825"/>
    </source>
</evidence>
<sequence>MPQDRLPCPCCGHRTLTALDEYELCPVCFWEDDPRQSSDPYLVNGANGKSLAESRRTYARIGAMDEIFLAKVRPVRSPEAGDEAASSQGRLVRDERRTSAEFPRTAVVASAITVGVVAAVPVALPVVLGPAFAQALVDGASLGQAWDATAPTSDDWEVLPAFLVGAVFLSLPTSLASAATWLLIRRSRTSALLAHAGAAVAAAGVPLLLLAFVNRSLAVSVAVLAALVTLVAAPLVARARRQPARTVTRTSPTPAEQTGDRG</sequence>
<dbReference type="Pfam" id="PF14206">
    <property type="entry name" value="Cys_rich_CPCC"/>
    <property type="match status" value="1"/>
</dbReference>
<feature type="transmembrane region" description="Helical" evidence="2">
    <location>
        <begin position="191"/>
        <end position="211"/>
    </location>
</feature>
<keyword evidence="5" id="KW-1185">Reference proteome</keyword>
<dbReference type="AlphaFoldDB" id="A0A1H2MCN6"/>
<name>A0A1H2MCN6_9ACTN</name>
<keyword evidence="2" id="KW-1133">Transmembrane helix</keyword>
<feature type="compositionally biased region" description="Polar residues" evidence="1">
    <location>
        <begin position="247"/>
        <end position="256"/>
    </location>
</feature>
<gene>
    <name evidence="4" type="ORF">SAMN04488544_1830</name>
</gene>
<evidence type="ECO:0000259" key="3">
    <source>
        <dbReference type="Pfam" id="PF14206"/>
    </source>
</evidence>
<dbReference type="OrthoDB" id="1456570at2"/>
<proteinExistence type="predicted"/>
<feature type="domain" description="Cysteine-rich CPCC" evidence="3">
    <location>
        <begin position="7"/>
        <end position="76"/>
    </location>
</feature>
<feature type="transmembrane region" description="Helical" evidence="2">
    <location>
        <begin position="161"/>
        <end position="184"/>
    </location>
</feature>
<feature type="transmembrane region" description="Helical" evidence="2">
    <location>
        <begin position="106"/>
        <end position="128"/>
    </location>
</feature>
<evidence type="ECO:0000256" key="2">
    <source>
        <dbReference type="SAM" id="Phobius"/>
    </source>
</evidence>
<dbReference type="Proteomes" id="UP000198825">
    <property type="component" value="Chromosome I"/>
</dbReference>